<feature type="chain" id="PRO_5046769913" description="Secreted protein" evidence="2">
    <location>
        <begin position="23"/>
        <end position="81"/>
    </location>
</feature>
<reference evidence="3" key="1">
    <citation type="journal article" date="2021" name="Front. Microbiol.">
        <title>Comprehensive Comparative Genomics and Phenotyping of Methylobacterium Species.</title>
        <authorList>
            <person name="Alessa O."/>
            <person name="Ogura Y."/>
            <person name="Fujitani Y."/>
            <person name="Takami H."/>
            <person name="Hayashi T."/>
            <person name="Sahin N."/>
            <person name="Tani A."/>
        </authorList>
    </citation>
    <scope>NUCLEOTIDE SEQUENCE</scope>
    <source>
        <strain evidence="3">NBRC 15686</strain>
    </source>
</reference>
<comment type="caution">
    <text evidence="3">The sequence shown here is derived from an EMBL/GenBank/DDBJ whole genome shotgun (WGS) entry which is preliminary data.</text>
</comment>
<protein>
    <recommendedName>
        <fullName evidence="5">Secreted protein</fullName>
    </recommendedName>
</protein>
<keyword evidence="4" id="KW-1185">Reference proteome</keyword>
<reference evidence="3" key="2">
    <citation type="submission" date="2021-08" db="EMBL/GenBank/DDBJ databases">
        <authorList>
            <person name="Tani A."/>
            <person name="Ola A."/>
            <person name="Ogura Y."/>
            <person name="Katsura K."/>
            <person name="Hayashi T."/>
        </authorList>
    </citation>
    <scope>NUCLEOTIDE SEQUENCE</scope>
    <source>
        <strain evidence="3">NBRC 15686</strain>
    </source>
</reference>
<feature type="region of interest" description="Disordered" evidence="1">
    <location>
        <begin position="36"/>
        <end position="81"/>
    </location>
</feature>
<dbReference type="EMBL" id="BPRC01000001">
    <property type="protein sequence ID" value="GJE63803.1"/>
    <property type="molecule type" value="Genomic_DNA"/>
</dbReference>
<keyword evidence="2" id="KW-0732">Signal</keyword>
<feature type="signal peptide" evidence="2">
    <location>
        <begin position="1"/>
        <end position="22"/>
    </location>
</feature>
<gene>
    <name evidence="3" type="ORF">LNAOJCKE_1001</name>
</gene>
<proteinExistence type="predicted"/>
<evidence type="ECO:0008006" key="5">
    <source>
        <dbReference type="Google" id="ProtNLM"/>
    </source>
</evidence>
<feature type="compositionally biased region" description="Basic and acidic residues" evidence="1">
    <location>
        <begin position="63"/>
        <end position="81"/>
    </location>
</feature>
<organism evidence="3 4">
    <name type="scientific">Methylorubrum aminovorans</name>
    <dbReference type="NCBI Taxonomy" id="269069"/>
    <lineage>
        <taxon>Bacteria</taxon>
        <taxon>Pseudomonadati</taxon>
        <taxon>Pseudomonadota</taxon>
        <taxon>Alphaproteobacteria</taxon>
        <taxon>Hyphomicrobiales</taxon>
        <taxon>Methylobacteriaceae</taxon>
        <taxon>Methylorubrum</taxon>
    </lineage>
</organism>
<evidence type="ECO:0000313" key="4">
    <source>
        <dbReference type="Proteomes" id="UP001055039"/>
    </source>
</evidence>
<evidence type="ECO:0000256" key="2">
    <source>
        <dbReference type="SAM" id="SignalP"/>
    </source>
</evidence>
<name>A0ABQ4UBH5_9HYPH</name>
<dbReference type="Proteomes" id="UP001055039">
    <property type="component" value="Unassembled WGS sequence"/>
</dbReference>
<evidence type="ECO:0000313" key="3">
    <source>
        <dbReference type="EMBL" id="GJE63803.1"/>
    </source>
</evidence>
<dbReference type="RefSeq" id="WP_133090412.1">
    <property type="nucleotide sequence ID" value="NZ_BAAADH010000008.1"/>
</dbReference>
<sequence length="81" mass="8476">MRKSLLAAAAVLTLAGVSGASAQTTVIERDGPDRVVVDRPATTSSTTVERRDSTTSGCSTKSVTKENDMGDRKTVTKESCD</sequence>
<evidence type="ECO:0000256" key="1">
    <source>
        <dbReference type="SAM" id="MobiDB-lite"/>
    </source>
</evidence>
<accession>A0ABQ4UBH5</accession>